<dbReference type="Gene3D" id="3.10.450.50">
    <property type="match status" value="1"/>
</dbReference>
<accession>A0A917U0I3</accession>
<dbReference type="SUPFAM" id="SSF54427">
    <property type="entry name" value="NTF2-like"/>
    <property type="match status" value="1"/>
</dbReference>
<comment type="caution">
    <text evidence="1">The sequence shown here is derived from an EMBL/GenBank/DDBJ whole genome shotgun (WGS) entry which is preliminary data.</text>
</comment>
<organism evidence="1 2">
    <name type="scientific">Dactylosporangium sucinum</name>
    <dbReference type="NCBI Taxonomy" id="1424081"/>
    <lineage>
        <taxon>Bacteria</taxon>
        <taxon>Bacillati</taxon>
        <taxon>Actinomycetota</taxon>
        <taxon>Actinomycetes</taxon>
        <taxon>Micromonosporales</taxon>
        <taxon>Micromonosporaceae</taxon>
        <taxon>Dactylosporangium</taxon>
    </lineage>
</organism>
<gene>
    <name evidence="1" type="ORF">GCM10007977_057320</name>
</gene>
<protein>
    <recommendedName>
        <fullName evidence="3">SnoaL-like domain-containing protein</fullName>
    </recommendedName>
</protein>
<dbReference type="Proteomes" id="UP000642070">
    <property type="component" value="Unassembled WGS sequence"/>
</dbReference>
<dbReference type="AlphaFoldDB" id="A0A917U0I3"/>
<sequence length="126" mass="13829">MNDRVSAFFDAFRVASDTLDTETLAGCFADAFLTADPAGARPVTRDLFLQALPRRAQMFADAGVGRAALTDLRVQALDDHYRLVRTEWSAPRTDGGDPVLLSSSFLLHDDGEAMRIVLYLNHQGLT</sequence>
<evidence type="ECO:0000313" key="2">
    <source>
        <dbReference type="Proteomes" id="UP000642070"/>
    </source>
</evidence>
<reference evidence="1" key="1">
    <citation type="journal article" date="2014" name="Int. J. Syst. Evol. Microbiol.">
        <title>Complete genome sequence of Corynebacterium casei LMG S-19264T (=DSM 44701T), isolated from a smear-ripened cheese.</title>
        <authorList>
            <consortium name="US DOE Joint Genome Institute (JGI-PGF)"/>
            <person name="Walter F."/>
            <person name="Albersmeier A."/>
            <person name="Kalinowski J."/>
            <person name="Ruckert C."/>
        </authorList>
    </citation>
    <scope>NUCLEOTIDE SEQUENCE</scope>
    <source>
        <strain evidence="1">JCM 19831</strain>
    </source>
</reference>
<keyword evidence="2" id="KW-1185">Reference proteome</keyword>
<proteinExistence type="predicted"/>
<dbReference type="InterPro" id="IPR032710">
    <property type="entry name" value="NTF2-like_dom_sf"/>
</dbReference>
<dbReference type="RefSeq" id="WP_190253058.1">
    <property type="nucleotide sequence ID" value="NZ_BMPI01000030.1"/>
</dbReference>
<dbReference type="EMBL" id="BMPI01000030">
    <property type="protein sequence ID" value="GGM48278.1"/>
    <property type="molecule type" value="Genomic_DNA"/>
</dbReference>
<name>A0A917U0I3_9ACTN</name>
<evidence type="ECO:0008006" key="3">
    <source>
        <dbReference type="Google" id="ProtNLM"/>
    </source>
</evidence>
<evidence type="ECO:0000313" key="1">
    <source>
        <dbReference type="EMBL" id="GGM48278.1"/>
    </source>
</evidence>
<reference evidence="1" key="2">
    <citation type="submission" date="2020-09" db="EMBL/GenBank/DDBJ databases">
        <authorList>
            <person name="Sun Q."/>
            <person name="Ohkuma M."/>
        </authorList>
    </citation>
    <scope>NUCLEOTIDE SEQUENCE</scope>
    <source>
        <strain evidence="1">JCM 19831</strain>
    </source>
</reference>